<evidence type="ECO:0000313" key="3">
    <source>
        <dbReference type="Proteomes" id="UP000503011"/>
    </source>
</evidence>
<dbReference type="AlphaFoldDB" id="A0A6F8YVK2"/>
<reference evidence="2 3" key="1">
    <citation type="submission" date="2020-03" db="EMBL/GenBank/DDBJ databases">
        <title>Whole genome shotgun sequence of Phytohabitans suffuscus NBRC 105367.</title>
        <authorList>
            <person name="Komaki H."/>
            <person name="Tamura T."/>
        </authorList>
    </citation>
    <scope>NUCLEOTIDE SEQUENCE [LARGE SCALE GENOMIC DNA]</scope>
    <source>
        <strain evidence="2 3">NBRC 105367</strain>
    </source>
</reference>
<evidence type="ECO:0000256" key="1">
    <source>
        <dbReference type="SAM" id="MobiDB-lite"/>
    </source>
</evidence>
<proteinExistence type="predicted"/>
<evidence type="ECO:0000313" key="2">
    <source>
        <dbReference type="EMBL" id="BCB90190.1"/>
    </source>
</evidence>
<dbReference type="Proteomes" id="UP000503011">
    <property type="component" value="Chromosome"/>
</dbReference>
<name>A0A6F8YVK2_9ACTN</name>
<organism evidence="2 3">
    <name type="scientific">Phytohabitans suffuscus</name>
    <dbReference type="NCBI Taxonomy" id="624315"/>
    <lineage>
        <taxon>Bacteria</taxon>
        <taxon>Bacillati</taxon>
        <taxon>Actinomycetota</taxon>
        <taxon>Actinomycetes</taxon>
        <taxon>Micromonosporales</taxon>
        <taxon>Micromonosporaceae</taxon>
    </lineage>
</organism>
<keyword evidence="3" id="KW-1185">Reference proteome</keyword>
<dbReference type="RefSeq" id="WP_173162376.1">
    <property type="nucleotide sequence ID" value="NZ_AP022871.1"/>
</dbReference>
<feature type="compositionally biased region" description="Basic and acidic residues" evidence="1">
    <location>
        <begin position="1"/>
        <end position="38"/>
    </location>
</feature>
<feature type="region of interest" description="Disordered" evidence="1">
    <location>
        <begin position="1"/>
        <end position="78"/>
    </location>
</feature>
<dbReference type="KEGG" id="psuu:Psuf_075030"/>
<protein>
    <submittedName>
        <fullName evidence="2">Uncharacterized protein</fullName>
    </submittedName>
</protein>
<dbReference type="EMBL" id="AP022871">
    <property type="protein sequence ID" value="BCB90190.1"/>
    <property type="molecule type" value="Genomic_DNA"/>
</dbReference>
<sequence>MTDAGSRDYEDVGEAARELGAEPPAEPRVRPVEERERTAAAVDDDAPAPDLVPPEPDGEPDIFHEPGDAGAPGVGPEA</sequence>
<gene>
    <name evidence="2" type="ORF">Psuf_075030</name>
</gene>
<reference evidence="2 3" key="2">
    <citation type="submission" date="2020-03" db="EMBL/GenBank/DDBJ databases">
        <authorList>
            <person name="Ichikawa N."/>
            <person name="Kimura A."/>
            <person name="Kitahashi Y."/>
            <person name="Uohara A."/>
        </authorList>
    </citation>
    <scope>NUCLEOTIDE SEQUENCE [LARGE SCALE GENOMIC DNA]</scope>
    <source>
        <strain evidence="2 3">NBRC 105367</strain>
    </source>
</reference>
<accession>A0A6F8YVK2</accession>